<keyword evidence="2" id="KW-0472">Membrane</keyword>
<dbReference type="PANTHER" id="PTHR34216">
    <property type="match status" value="1"/>
</dbReference>
<accession>A0A9D1KGJ1</accession>
<reference evidence="3" key="1">
    <citation type="submission" date="2020-10" db="EMBL/GenBank/DDBJ databases">
        <authorList>
            <person name="Gilroy R."/>
        </authorList>
    </citation>
    <scope>NUCLEOTIDE SEQUENCE</scope>
    <source>
        <strain evidence="3">CHK123-3438</strain>
    </source>
</reference>
<evidence type="ECO:0000256" key="1">
    <source>
        <dbReference type="SAM" id="MobiDB-lite"/>
    </source>
</evidence>
<keyword evidence="2" id="KW-0812">Transmembrane</keyword>
<reference evidence="3" key="2">
    <citation type="journal article" date="2021" name="PeerJ">
        <title>Extensive microbial diversity within the chicken gut microbiome revealed by metagenomics and culture.</title>
        <authorList>
            <person name="Gilroy R."/>
            <person name="Ravi A."/>
            <person name="Getino M."/>
            <person name="Pursley I."/>
            <person name="Horton D.L."/>
            <person name="Alikhan N.F."/>
            <person name="Baker D."/>
            <person name="Gharbi K."/>
            <person name="Hall N."/>
            <person name="Watson M."/>
            <person name="Adriaenssens E.M."/>
            <person name="Foster-Nyarko E."/>
            <person name="Jarju S."/>
            <person name="Secka A."/>
            <person name="Antonio M."/>
            <person name="Oren A."/>
            <person name="Chaudhuri R.R."/>
            <person name="La Ragione R."/>
            <person name="Hildebrand F."/>
            <person name="Pallen M.J."/>
        </authorList>
    </citation>
    <scope>NUCLEOTIDE SEQUENCE</scope>
    <source>
        <strain evidence="3">CHK123-3438</strain>
    </source>
</reference>
<dbReference type="Gene3D" id="3.20.20.370">
    <property type="entry name" value="Glycoside hydrolase/deacetylase"/>
    <property type="match status" value="1"/>
</dbReference>
<dbReference type="GO" id="GO:0005975">
    <property type="term" value="P:carbohydrate metabolic process"/>
    <property type="evidence" value="ECO:0007669"/>
    <property type="project" value="InterPro"/>
</dbReference>
<feature type="region of interest" description="Disordered" evidence="1">
    <location>
        <begin position="101"/>
        <end position="161"/>
    </location>
</feature>
<organism evidence="3 4">
    <name type="scientific">Candidatus Caccovicinus merdipullorum</name>
    <dbReference type="NCBI Taxonomy" id="2840724"/>
    <lineage>
        <taxon>Bacteria</taxon>
        <taxon>Bacillati</taxon>
        <taxon>Bacillota</taxon>
        <taxon>Clostridia</taxon>
        <taxon>Eubacteriales</taxon>
        <taxon>Candidatus Caccovicinus</taxon>
    </lineage>
</organism>
<dbReference type="Proteomes" id="UP000886860">
    <property type="component" value="Unassembled WGS sequence"/>
</dbReference>
<dbReference type="PANTHER" id="PTHR34216:SF3">
    <property type="entry name" value="POLY-BETA-1,6-N-ACETYL-D-GLUCOSAMINE N-DEACETYLASE"/>
    <property type="match status" value="1"/>
</dbReference>
<dbReference type="EMBL" id="DVKS01000207">
    <property type="protein sequence ID" value="HIT42910.1"/>
    <property type="molecule type" value="Genomic_DNA"/>
</dbReference>
<keyword evidence="2" id="KW-1133">Transmembrane helix</keyword>
<dbReference type="AlphaFoldDB" id="A0A9D1KGJ1"/>
<feature type="compositionally biased region" description="Low complexity" evidence="1">
    <location>
        <begin position="137"/>
        <end position="153"/>
    </location>
</feature>
<evidence type="ECO:0000256" key="2">
    <source>
        <dbReference type="SAM" id="Phobius"/>
    </source>
</evidence>
<dbReference type="InterPro" id="IPR051398">
    <property type="entry name" value="Polysacch_Deacetylase"/>
</dbReference>
<evidence type="ECO:0000313" key="4">
    <source>
        <dbReference type="Proteomes" id="UP000886860"/>
    </source>
</evidence>
<comment type="caution">
    <text evidence="3">The sequence shown here is derived from an EMBL/GenBank/DDBJ whole genome shotgun (WGS) entry which is preliminary data.</text>
</comment>
<feature type="transmembrane region" description="Helical" evidence="2">
    <location>
        <begin position="28"/>
        <end position="50"/>
    </location>
</feature>
<feature type="compositionally biased region" description="Basic and acidic residues" evidence="1">
    <location>
        <begin position="117"/>
        <end position="132"/>
    </location>
</feature>
<dbReference type="InterPro" id="IPR011330">
    <property type="entry name" value="Glyco_hydro/deAcase_b/a-brl"/>
</dbReference>
<name>A0A9D1KGJ1_9FIRM</name>
<dbReference type="SUPFAM" id="SSF88713">
    <property type="entry name" value="Glycoside hydrolase/deacetylase"/>
    <property type="match status" value="1"/>
</dbReference>
<proteinExistence type="predicted"/>
<gene>
    <name evidence="3" type="ORF">IAB60_12590</name>
</gene>
<sequence>MDEKNYEDILKRRQERWKDEKKRRRRKVLFIYGGILVAVLAAGILGYGFWKSRHGAVPENVYDGESTAEESSKAQADEGVGRLFSWLGNLFDQEEKGLLVNPGQVLNPDGNEVSGSSDKDSTGGTEDGEKGDGSSGAGDDTSAGAGEETPAGTQEEEEPDTLEALLSRADRLAAGYDYDGAIALIEGNSEFSGTQEAQEAVSRYQETKAGLVEQDVTQITHVFFHSLVIDTAKAFDGDADANGYNQVMTTKDEFEKILNEMYNRGYVLVRLHDIAHEETDENGNTRMVKGKILLPEGKKAFVMSQDDVCYYPYMDGDGFARRIVIGEDGKPTCEMVLDDGTAVTGEYDLVPILERFIEEHPDFSYKGARAVLAFTGYEGILGYRTASSYKDSPTYQEDLKQAAAVAQCLRDNGWELASHSWGHRYLGQLDMDSFRTDTDKWESEVETLIGPTDIILYPFGDDISDWHPYAADNEKYAYLHEKGFRYFCTVDSSQYWVQIGDDFLRQGRRNLDGYRMWQDIAAAQEGGSGVRRLDDLFRAEDVFDPARPTPVVWD</sequence>
<evidence type="ECO:0000313" key="3">
    <source>
        <dbReference type="EMBL" id="HIT42910.1"/>
    </source>
</evidence>
<protein>
    <submittedName>
        <fullName evidence="3">Polysaccharide deacetylase</fullName>
    </submittedName>
</protein>